<comment type="caution">
    <text evidence="1">The sequence shown here is derived from an EMBL/GenBank/DDBJ whole genome shotgun (WGS) entry which is preliminary data.</text>
</comment>
<accession>A0A9W6WJ76</accession>
<evidence type="ECO:0000313" key="1">
    <source>
        <dbReference type="EMBL" id="GME73481.1"/>
    </source>
</evidence>
<gene>
    <name evidence="1" type="ORF">Amon01_000936100</name>
</gene>
<dbReference type="EMBL" id="BSXU01010934">
    <property type="protein sequence ID" value="GME73481.1"/>
    <property type="molecule type" value="Genomic_DNA"/>
</dbReference>
<protein>
    <submittedName>
        <fullName evidence="1">Unnamed protein product</fullName>
    </submittedName>
</protein>
<dbReference type="Proteomes" id="UP001165063">
    <property type="component" value="Unassembled WGS sequence"/>
</dbReference>
<name>A0A9W6WJ76_AMBMO</name>
<keyword evidence="2" id="KW-1185">Reference proteome</keyword>
<dbReference type="AlphaFoldDB" id="A0A9W6WJ76"/>
<reference evidence="1" key="1">
    <citation type="submission" date="2023-04" db="EMBL/GenBank/DDBJ databases">
        <title>Ambrosiozyma monospora NBRC 1965.</title>
        <authorList>
            <person name="Ichikawa N."/>
            <person name="Sato H."/>
            <person name="Tonouchi N."/>
        </authorList>
    </citation>
    <scope>NUCLEOTIDE SEQUENCE</scope>
    <source>
        <strain evidence="1">NBRC 1965</strain>
    </source>
</reference>
<evidence type="ECO:0000313" key="2">
    <source>
        <dbReference type="Proteomes" id="UP001165063"/>
    </source>
</evidence>
<proteinExistence type="predicted"/>
<sequence length="72" mass="8435">MNLHPTRYPSIPGIHIITIHHRKSTANSPAFSIYYFQHANTGTVFQRASINIFNWVKMVDYQLELDKVDLIY</sequence>
<organism evidence="1 2">
    <name type="scientific">Ambrosiozyma monospora</name>
    <name type="common">Yeast</name>
    <name type="synonym">Endomycopsis monosporus</name>
    <dbReference type="NCBI Taxonomy" id="43982"/>
    <lineage>
        <taxon>Eukaryota</taxon>
        <taxon>Fungi</taxon>
        <taxon>Dikarya</taxon>
        <taxon>Ascomycota</taxon>
        <taxon>Saccharomycotina</taxon>
        <taxon>Pichiomycetes</taxon>
        <taxon>Pichiales</taxon>
        <taxon>Pichiaceae</taxon>
        <taxon>Ambrosiozyma</taxon>
    </lineage>
</organism>